<reference evidence="1 2" key="1">
    <citation type="submission" date="2018-09" db="EMBL/GenBank/DDBJ databases">
        <title>Genomic investigation of the strawberry pathogen Phytophthora fragariae indicates pathogenicity is determined by transcriptional variation in three key races.</title>
        <authorList>
            <person name="Adams T.M."/>
            <person name="Armitage A.D."/>
            <person name="Sobczyk M.K."/>
            <person name="Bates H.J."/>
            <person name="Dunwell J.M."/>
            <person name="Nellist C.F."/>
            <person name="Harrison R.J."/>
        </authorList>
    </citation>
    <scope>NUCLEOTIDE SEQUENCE [LARGE SCALE GENOMIC DNA]</scope>
    <source>
        <strain evidence="1 2">ONT-3</strain>
    </source>
</reference>
<evidence type="ECO:0000313" key="2">
    <source>
        <dbReference type="Proteomes" id="UP000488956"/>
    </source>
</evidence>
<organism evidence="1 2">
    <name type="scientific">Phytophthora fragariae</name>
    <dbReference type="NCBI Taxonomy" id="53985"/>
    <lineage>
        <taxon>Eukaryota</taxon>
        <taxon>Sar</taxon>
        <taxon>Stramenopiles</taxon>
        <taxon>Oomycota</taxon>
        <taxon>Peronosporomycetes</taxon>
        <taxon>Peronosporales</taxon>
        <taxon>Peronosporaceae</taxon>
        <taxon>Phytophthora</taxon>
    </lineage>
</organism>
<gene>
    <name evidence="1" type="ORF">PF010_g30224</name>
</gene>
<protein>
    <submittedName>
        <fullName evidence="1">Uncharacterized protein</fullName>
    </submittedName>
</protein>
<name>A0A6G0JLR1_9STRA</name>
<dbReference type="EMBL" id="QXFX01005573">
    <property type="protein sequence ID" value="KAE9060423.1"/>
    <property type="molecule type" value="Genomic_DNA"/>
</dbReference>
<accession>A0A6G0JLR1</accession>
<dbReference type="AlphaFoldDB" id="A0A6G0JLR1"/>
<proteinExistence type="predicted"/>
<sequence length="102" mass="11298">MPGLITYRFFVQPGCMRARNAFLVVAGGFFPRAHAIKPCLIAYRFFVQPGCTRARKHFRCGTFANVRTACSVGSQSRRAFFTSTPDGGAPFDVWANRISSLS</sequence>
<dbReference type="Proteomes" id="UP000488956">
    <property type="component" value="Unassembled WGS sequence"/>
</dbReference>
<comment type="caution">
    <text evidence="1">The sequence shown here is derived from an EMBL/GenBank/DDBJ whole genome shotgun (WGS) entry which is preliminary data.</text>
</comment>
<evidence type="ECO:0000313" key="1">
    <source>
        <dbReference type="EMBL" id="KAE9060423.1"/>
    </source>
</evidence>